<dbReference type="Pfam" id="PF10288">
    <property type="entry name" value="CTU2"/>
    <property type="match status" value="1"/>
</dbReference>
<dbReference type="GO" id="GO:0005829">
    <property type="term" value="C:cytosol"/>
    <property type="evidence" value="ECO:0007669"/>
    <property type="project" value="TreeGrafter"/>
</dbReference>
<dbReference type="InterPro" id="IPR019407">
    <property type="entry name" value="CTU2"/>
</dbReference>
<dbReference type="GO" id="GO:0032447">
    <property type="term" value="P:protein urmylation"/>
    <property type="evidence" value="ECO:0007669"/>
    <property type="project" value="UniProtKB-UniRule"/>
</dbReference>
<proteinExistence type="inferred from homology"/>
<dbReference type="HAMAP" id="MF_03054">
    <property type="entry name" value="CTU2"/>
    <property type="match status" value="1"/>
</dbReference>
<dbReference type="AlphaFoldDB" id="A0A7R8YTB6"/>
<evidence type="ECO:0000256" key="2">
    <source>
        <dbReference type="ARBA" id="ARBA00022694"/>
    </source>
</evidence>
<keyword evidence="5" id="KW-1185">Reference proteome</keyword>
<dbReference type="GO" id="GO:0016779">
    <property type="term" value="F:nucleotidyltransferase activity"/>
    <property type="evidence" value="ECO:0007669"/>
    <property type="project" value="UniProtKB-UniRule"/>
</dbReference>
<dbReference type="FunCoup" id="A0A7R8YTB6">
    <property type="interactions" value="1702"/>
</dbReference>
<dbReference type="GO" id="GO:0000049">
    <property type="term" value="F:tRNA binding"/>
    <property type="evidence" value="ECO:0007669"/>
    <property type="project" value="InterPro"/>
</dbReference>
<dbReference type="InterPro" id="IPR014729">
    <property type="entry name" value="Rossmann-like_a/b/a_fold"/>
</dbReference>
<evidence type="ECO:0000256" key="3">
    <source>
        <dbReference type="HAMAP-Rule" id="MF_03054"/>
    </source>
</evidence>
<dbReference type="EMBL" id="LR899010">
    <property type="protein sequence ID" value="CAD7083475.1"/>
    <property type="molecule type" value="Genomic_DNA"/>
</dbReference>
<comment type="function">
    <text evidence="3">Plays a central role in 2-thiolation of mcm(5)S(2)U at tRNA wobble positions of tRNA(Lys), tRNA(Glu) and tRNA(Gln). May act by forming a heterodimer with NCS6/CTU1 that ligates sulfur from thiocarboxylated URM1 onto the uridine of tRNAs at wobble position.</text>
</comment>
<organism evidence="4 5">
    <name type="scientific">Hermetia illucens</name>
    <name type="common">Black soldier fly</name>
    <dbReference type="NCBI Taxonomy" id="343691"/>
    <lineage>
        <taxon>Eukaryota</taxon>
        <taxon>Metazoa</taxon>
        <taxon>Ecdysozoa</taxon>
        <taxon>Arthropoda</taxon>
        <taxon>Hexapoda</taxon>
        <taxon>Insecta</taxon>
        <taxon>Pterygota</taxon>
        <taxon>Neoptera</taxon>
        <taxon>Endopterygota</taxon>
        <taxon>Diptera</taxon>
        <taxon>Brachycera</taxon>
        <taxon>Stratiomyomorpha</taxon>
        <taxon>Stratiomyidae</taxon>
        <taxon>Hermetiinae</taxon>
        <taxon>Hermetia</taxon>
    </lineage>
</organism>
<evidence type="ECO:0000256" key="1">
    <source>
        <dbReference type="ARBA" id="ARBA00022490"/>
    </source>
</evidence>
<dbReference type="GO" id="GO:0002143">
    <property type="term" value="P:tRNA wobble position uridine thiolation"/>
    <property type="evidence" value="ECO:0007669"/>
    <property type="project" value="TreeGrafter"/>
</dbReference>
<comment type="similarity">
    <text evidence="3">Belongs to the CTU2/NCS2 family.</text>
</comment>
<dbReference type="FunFam" id="3.40.50.620:FF:000229">
    <property type="entry name" value="Cytoplasmic tRNA 2-thiolation protein 2"/>
    <property type="match status" value="1"/>
</dbReference>
<comment type="subcellular location">
    <subcellularLocation>
        <location evidence="3">Cytoplasm</location>
    </subcellularLocation>
</comment>
<keyword evidence="2 3" id="KW-0819">tRNA processing</keyword>
<dbReference type="PANTHER" id="PTHR20882:SF14">
    <property type="entry name" value="CYTOPLASMIC TRNA 2-THIOLATION PROTEIN 2"/>
    <property type="match status" value="1"/>
</dbReference>
<dbReference type="PANTHER" id="PTHR20882">
    <property type="entry name" value="CYTOPLASMIC TRNA 2-THIOLATION PROTEIN 2"/>
    <property type="match status" value="1"/>
</dbReference>
<dbReference type="OMA" id="CHACRNI"/>
<dbReference type="Proteomes" id="UP000594454">
    <property type="component" value="Chromosome 2"/>
</dbReference>
<name>A0A7R8YTB6_HERIL</name>
<protein>
    <recommendedName>
        <fullName evidence="3">Cytoplasmic tRNA 2-thiolation protein 2</fullName>
    </recommendedName>
</protein>
<dbReference type="InParanoid" id="A0A7R8YTB6"/>
<dbReference type="UniPathway" id="UPA00988"/>
<gene>
    <name evidence="4" type="ORF">HERILL_LOCUS6432</name>
</gene>
<accession>A0A7R8YTB6</accession>
<evidence type="ECO:0000313" key="5">
    <source>
        <dbReference type="Proteomes" id="UP000594454"/>
    </source>
</evidence>
<dbReference type="Gene3D" id="3.40.50.620">
    <property type="entry name" value="HUPs"/>
    <property type="match status" value="1"/>
</dbReference>
<comment type="pathway">
    <text evidence="3">tRNA modification; 5-methoxycarbonylmethyl-2-thiouridine-tRNA biosynthesis.</text>
</comment>
<keyword evidence="1 3" id="KW-0963">Cytoplasm</keyword>
<dbReference type="GO" id="GO:0016783">
    <property type="term" value="F:sulfurtransferase activity"/>
    <property type="evidence" value="ECO:0007669"/>
    <property type="project" value="TreeGrafter"/>
</dbReference>
<dbReference type="SUPFAM" id="SSF52402">
    <property type="entry name" value="Adenine nucleotide alpha hydrolases-like"/>
    <property type="match status" value="1"/>
</dbReference>
<evidence type="ECO:0000313" key="4">
    <source>
        <dbReference type="EMBL" id="CAD7083475.1"/>
    </source>
</evidence>
<sequence length="420" mass="47195">MCSIGEDDFGDDGGVHSMEPKLENLNINDASGICQKCNTEPVAVQLGYKEPECKTCFLMYVRHKFRASLGSSKILPKNADVLLIFDGSPSSVTLLDMANFAQTQNTFKRLHCNLKVLVVDDTFLGHQEEEYLKKVLEILGKYDIDTYFTSLASTGPPIPVKEESEEKLRGPWVEEETKLKTMVEKIKTLTLRQDFITNHRKNIIREAALHLNSPFVFLSDISPDLASVFLANISLGRGSSTAHDIALLDERIDNLKLIRPLKDLTGAEVQYYIQFNDLPTVSFRTYGETVGTKMSSIQNLTKSFVENLQEKFPSTVSTVFRTGNKITTKSQLQPARNRCDEVVCRLCRSVIDLEESKTLFAVEFSRMASEFAANGLNDMSSLSEKARQQLQIDNDKQLCHACRNIARNVSSSDVDFESFL</sequence>
<reference evidence="4 5" key="1">
    <citation type="submission" date="2020-11" db="EMBL/GenBank/DDBJ databases">
        <authorList>
            <person name="Wallbank WR R."/>
            <person name="Pardo Diaz C."/>
            <person name="Kozak K."/>
            <person name="Martin S."/>
            <person name="Jiggins C."/>
            <person name="Moest M."/>
            <person name="Warren A I."/>
            <person name="Generalovic N T."/>
            <person name="Byers J.R.P. K."/>
            <person name="Montejo-Kovacevich G."/>
            <person name="Yen C E."/>
        </authorList>
    </citation>
    <scope>NUCLEOTIDE SEQUENCE [LARGE SCALE GENOMIC DNA]</scope>
</reference>